<dbReference type="PIRSF" id="PIRSF028345">
    <property type="entry name" value="UCP028345"/>
    <property type="match status" value="1"/>
</dbReference>
<dbReference type="Pfam" id="PF04167">
    <property type="entry name" value="DUF402"/>
    <property type="match status" value="1"/>
</dbReference>
<keyword evidence="6" id="KW-1185">Reference proteome</keyword>
<protein>
    <submittedName>
        <fullName evidence="5">Protein associated with RNAse G/E</fullName>
    </submittedName>
</protein>
<comment type="caution">
    <text evidence="5">The sequence shown here is derived from an EMBL/GenBank/DDBJ whole genome shotgun (WGS) entry which is preliminary data.</text>
</comment>
<dbReference type="PANTHER" id="PTHR39159">
    <property type="match status" value="1"/>
</dbReference>
<evidence type="ECO:0000256" key="2">
    <source>
        <dbReference type="ARBA" id="ARBA00022801"/>
    </source>
</evidence>
<gene>
    <name evidence="5" type="ORF">J2Z60_000773</name>
</gene>
<evidence type="ECO:0000256" key="3">
    <source>
        <dbReference type="ARBA" id="ARBA00022842"/>
    </source>
</evidence>
<dbReference type="Gene3D" id="2.40.380.10">
    <property type="entry name" value="FomD-like"/>
    <property type="match status" value="1"/>
</dbReference>
<dbReference type="Proteomes" id="UP001519292">
    <property type="component" value="Unassembled WGS sequence"/>
</dbReference>
<name>A0ABS4MDZ7_9LACO</name>
<feature type="domain" description="DUF402" evidence="4">
    <location>
        <begin position="19"/>
        <end position="154"/>
    </location>
</feature>
<evidence type="ECO:0000313" key="6">
    <source>
        <dbReference type="Proteomes" id="UP001519292"/>
    </source>
</evidence>
<dbReference type="InterPro" id="IPR035930">
    <property type="entry name" value="FomD-like_sf"/>
</dbReference>
<evidence type="ECO:0000256" key="1">
    <source>
        <dbReference type="ARBA" id="ARBA00022723"/>
    </source>
</evidence>
<evidence type="ECO:0000313" key="5">
    <source>
        <dbReference type="EMBL" id="MBP2057602.1"/>
    </source>
</evidence>
<dbReference type="InterPro" id="IPR016882">
    <property type="entry name" value="SA1684"/>
</dbReference>
<proteinExistence type="predicted"/>
<dbReference type="PANTHER" id="PTHR39159:SF1">
    <property type="entry name" value="UPF0374 PROTEIN YGAC"/>
    <property type="match status" value="1"/>
</dbReference>
<reference evidence="5 6" key="1">
    <citation type="submission" date="2021-03" db="EMBL/GenBank/DDBJ databases">
        <title>Genomic Encyclopedia of Type Strains, Phase IV (KMG-IV): sequencing the most valuable type-strain genomes for metagenomic binning, comparative biology and taxonomic classification.</title>
        <authorList>
            <person name="Goeker M."/>
        </authorList>
    </citation>
    <scope>NUCLEOTIDE SEQUENCE [LARGE SCALE GENOMIC DNA]</scope>
    <source>
        <strain evidence="5 6">DSM 101872</strain>
    </source>
</reference>
<dbReference type="SUPFAM" id="SSF159234">
    <property type="entry name" value="FomD-like"/>
    <property type="match status" value="1"/>
</dbReference>
<dbReference type="RefSeq" id="WP_209686345.1">
    <property type="nucleotide sequence ID" value="NZ_JAGGLU010000003.1"/>
</dbReference>
<organism evidence="5 6">
    <name type="scientific">Lactobacillus colini</name>
    <dbReference type="NCBI Taxonomy" id="1819254"/>
    <lineage>
        <taxon>Bacteria</taxon>
        <taxon>Bacillati</taxon>
        <taxon>Bacillota</taxon>
        <taxon>Bacilli</taxon>
        <taxon>Lactobacillales</taxon>
        <taxon>Lactobacillaceae</taxon>
        <taxon>Lactobacillus</taxon>
    </lineage>
</organism>
<evidence type="ECO:0000259" key="4">
    <source>
        <dbReference type="Pfam" id="PF04167"/>
    </source>
</evidence>
<keyword evidence="3" id="KW-0460">Magnesium</keyword>
<dbReference type="NCBIfam" id="NF010183">
    <property type="entry name" value="PRK13662.1"/>
    <property type="match status" value="1"/>
</dbReference>
<accession>A0ABS4MDZ7</accession>
<keyword evidence="1" id="KW-0479">Metal-binding</keyword>
<dbReference type="InterPro" id="IPR050212">
    <property type="entry name" value="Ntdp-like"/>
</dbReference>
<keyword evidence="2" id="KW-0378">Hydrolase</keyword>
<dbReference type="InterPro" id="IPR007295">
    <property type="entry name" value="DUF402"/>
</dbReference>
<sequence>MTVPKEGDYIAVKSYKHNGMLHRVWRDTMVVKTEQNILIGVNDHTLITESNGRKWISREPAIVYFHNKYWFNIIVMLRPDGIAYYSNLASPFVLDREALKYIDYDLDIKVFPDGERRLLDVEEYAMNKQRWHYSEKIDTILHYSSLELLKWIDNKVGPFSDNFAKIWYERYNQLRPKEKFNCFKGRENEKRKYFSKKCNW</sequence>
<dbReference type="EMBL" id="JAGGLU010000003">
    <property type="protein sequence ID" value="MBP2057602.1"/>
    <property type="molecule type" value="Genomic_DNA"/>
</dbReference>